<reference evidence="1" key="1">
    <citation type="submission" date="2010-06" db="EMBL/GenBank/DDBJ databases">
        <title>Complete sequence of Hyphomicrobium denitrificans ATCC 51888.</title>
        <authorList>
            <consortium name="US DOE Joint Genome Institute"/>
            <person name="Lucas S."/>
            <person name="Copeland A."/>
            <person name="Lapidus A."/>
            <person name="Cheng J.-F."/>
            <person name="Bruce D."/>
            <person name="Goodwin L."/>
            <person name="Pitluck S."/>
            <person name="Held B."/>
            <person name="Detter J.C."/>
            <person name="Han C."/>
            <person name="Tapia R."/>
            <person name="Land M."/>
            <person name="Hauser L."/>
            <person name="Kyrpides N."/>
            <person name="Ivanova N."/>
            <person name="Brown P.J.B."/>
            <person name="Brun Y.V."/>
            <person name="Woyke T."/>
        </authorList>
    </citation>
    <scope>NUCLEOTIDE SEQUENCE</scope>
    <source>
        <strain evidence="1">ATCC 51888</strain>
    </source>
</reference>
<evidence type="ECO:0000313" key="2">
    <source>
        <dbReference type="EMBL" id="ADJ23362.1"/>
    </source>
</evidence>
<dbReference type="Proteomes" id="UP000002033">
    <property type="component" value="Chromosome"/>
</dbReference>
<dbReference type="EMBL" id="CP002083">
    <property type="protein sequence ID" value="ADJ21957.1"/>
    <property type="molecule type" value="Genomic_DNA"/>
</dbReference>
<dbReference type="HOGENOM" id="CLU_2023561_0_0_5"/>
<dbReference type="AlphaFoldDB" id="D8JQ36"/>
<proteinExistence type="predicted"/>
<organism evidence="1 3">
    <name type="scientific">Hyphomicrobium denitrificans (strain ATCC 51888 / DSM 1869 / NCIMB 11706 / TK 0415)</name>
    <dbReference type="NCBI Taxonomy" id="582899"/>
    <lineage>
        <taxon>Bacteria</taxon>
        <taxon>Pseudomonadati</taxon>
        <taxon>Pseudomonadota</taxon>
        <taxon>Alphaproteobacteria</taxon>
        <taxon>Hyphomicrobiales</taxon>
        <taxon>Hyphomicrobiaceae</taxon>
        <taxon>Hyphomicrobium</taxon>
    </lineage>
</organism>
<dbReference type="STRING" id="582899.Hden_0130"/>
<evidence type="ECO:0000313" key="3">
    <source>
        <dbReference type="Proteomes" id="UP000002033"/>
    </source>
</evidence>
<dbReference type="RefSeq" id="WP_013214176.1">
    <property type="nucleotide sequence ID" value="NC_014313.1"/>
</dbReference>
<dbReference type="KEGG" id="hdn:Hden_1550"/>
<gene>
    <name evidence="1" type="ordered locus">Hden_0130</name>
    <name evidence="2" type="ordered locus">Hden_1550</name>
</gene>
<name>D8JQ36_HYPDA</name>
<keyword evidence="3" id="KW-1185">Reference proteome</keyword>
<reference evidence="3" key="2">
    <citation type="journal article" date="2011" name="J. Bacteriol.">
        <title>Genome sequences of eight morphologically diverse alphaproteobacteria.</title>
        <authorList>
            <consortium name="US DOE Joint Genome Institute"/>
            <person name="Brown P.J."/>
            <person name="Kysela D.T."/>
            <person name="Buechlein A."/>
            <person name="Hemmerich C."/>
            <person name="Brun Y.V."/>
        </authorList>
    </citation>
    <scope>NUCLEOTIDE SEQUENCE [LARGE SCALE GENOMIC DNA]</scope>
    <source>
        <strain evidence="3">ATCC 51888 / DSM 1869 / NCIB 11706 / TK 0415</strain>
    </source>
</reference>
<evidence type="ECO:0000313" key="1">
    <source>
        <dbReference type="EMBL" id="ADJ21957.1"/>
    </source>
</evidence>
<dbReference type="EMBL" id="CP002083">
    <property type="protein sequence ID" value="ADJ23362.1"/>
    <property type="molecule type" value="Genomic_DNA"/>
</dbReference>
<protein>
    <submittedName>
        <fullName evidence="1">Uncharacterized protein</fullName>
    </submittedName>
</protein>
<accession>D8JQ36</accession>
<sequence length="122" mass="13808">MQTRDCYGIRAIPFCDTEFEVDGLKMMWGGEAHIETDGTIIFISREWLGEGDDRITYRVPNSHAVTDNLTDRAVKALAKVLEVDCKDEITDAVTDHAVSNLEQVWSPRSEWGTHRTLRGRVA</sequence>
<dbReference type="KEGG" id="hdn:Hden_0130"/>